<dbReference type="ExpressionAtlas" id="A0A1B6QFI2">
    <property type="expression patterns" value="baseline and differential"/>
</dbReference>
<organism evidence="7 8">
    <name type="scientific">Sorghum bicolor</name>
    <name type="common">Sorghum</name>
    <name type="synonym">Sorghum vulgare</name>
    <dbReference type="NCBI Taxonomy" id="4558"/>
    <lineage>
        <taxon>Eukaryota</taxon>
        <taxon>Viridiplantae</taxon>
        <taxon>Streptophyta</taxon>
        <taxon>Embryophyta</taxon>
        <taxon>Tracheophyta</taxon>
        <taxon>Spermatophyta</taxon>
        <taxon>Magnoliopsida</taxon>
        <taxon>Liliopsida</taxon>
        <taxon>Poales</taxon>
        <taxon>Poaceae</taxon>
        <taxon>PACMAD clade</taxon>
        <taxon>Panicoideae</taxon>
        <taxon>Andropogonodae</taxon>
        <taxon>Andropogoneae</taxon>
        <taxon>Sorghinae</taxon>
        <taxon>Sorghum</taxon>
    </lineage>
</organism>
<name>A0A1B6QFI2_SORBI</name>
<reference evidence="7 8" key="1">
    <citation type="journal article" date="2009" name="Nature">
        <title>The Sorghum bicolor genome and the diversification of grasses.</title>
        <authorList>
            <person name="Paterson A.H."/>
            <person name="Bowers J.E."/>
            <person name="Bruggmann R."/>
            <person name="Dubchak I."/>
            <person name="Grimwood J."/>
            <person name="Gundlach H."/>
            <person name="Haberer G."/>
            <person name="Hellsten U."/>
            <person name="Mitros T."/>
            <person name="Poliakov A."/>
            <person name="Schmutz J."/>
            <person name="Spannagl M."/>
            <person name="Tang H."/>
            <person name="Wang X."/>
            <person name="Wicker T."/>
            <person name="Bharti A.K."/>
            <person name="Chapman J."/>
            <person name="Feltus F.A."/>
            <person name="Gowik U."/>
            <person name="Grigoriev I.V."/>
            <person name="Lyons E."/>
            <person name="Maher C.A."/>
            <person name="Martis M."/>
            <person name="Narechania A."/>
            <person name="Otillar R.P."/>
            <person name="Penning B.W."/>
            <person name="Salamov A.A."/>
            <person name="Wang Y."/>
            <person name="Zhang L."/>
            <person name="Carpita N.C."/>
            <person name="Freeling M."/>
            <person name="Gingle A.R."/>
            <person name="Hash C.T."/>
            <person name="Keller B."/>
            <person name="Klein P."/>
            <person name="Kresovich S."/>
            <person name="McCann M.C."/>
            <person name="Ming R."/>
            <person name="Peterson D.G."/>
            <person name="Mehboob-ur-Rahman"/>
            <person name="Ware D."/>
            <person name="Westhoff P."/>
            <person name="Mayer K.F."/>
            <person name="Messing J."/>
            <person name="Rokhsar D.S."/>
        </authorList>
    </citation>
    <scope>NUCLEOTIDE SEQUENCE [LARGE SCALE GENOMIC DNA]</scope>
    <source>
        <strain evidence="8">cv. BTx623</strain>
    </source>
</reference>
<gene>
    <name evidence="7" type="ORF">SORBI_3002G373100</name>
</gene>
<feature type="domain" description="Strictosidine synthase conserved region" evidence="6">
    <location>
        <begin position="149"/>
        <end position="233"/>
    </location>
</feature>
<dbReference type="InterPro" id="IPR011042">
    <property type="entry name" value="6-blade_b-propeller_TolB-like"/>
</dbReference>
<reference evidence="8" key="2">
    <citation type="journal article" date="2018" name="Plant J.">
        <title>The Sorghum bicolor reference genome: improved assembly, gene annotations, a transcriptome atlas, and signatures of genome organization.</title>
        <authorList>
            <person name="McCormick R.F."/>
            <person name="Truong S.K."/>
            <person name="Sreedasyam A."/>
            <person name="Jenkins J."/>
            <person name="Shu S."/>
            <person name="Sims D."/>
            <person name="Kennedy M."/>
            <person name="Amirebrahimi M."/>
            <person name="Weers B.D."/>
            <person name="McKinley B."/>
            <person name="Mattison A."/>
            <person name="Morishige D.T."/>
            <person name="Grimwood J."/>
            <person name="Schmutz J."/>
            <person name="Mullet J.E."/>
        </authorList>
    </citation>
    <scope>NUCLEOTIDE SEQUENCE [LARGE SCALE GENOMIC DNA]</scope>
    <source>
        <strain evidence="8">cv. BTx623</strain>
    </source>
</reference>
<evidence type="ECO:0000259" key="6">
    <source>
        <dbReference type="Pfam" id="PF03088"/>
    </source>
</evidence>
<dbReference type="OMA" id="GMEFVHT"/>
<dbReference type="Proteomes" id="UP000000768">
    <property type="component" value="Chromosome 2"/>
</dbReference>
<evidence type="ECO:0000256" key="4">
    <source>
        <dbReference type="ARBA" id="ARBA00023180"/>
    </source>
</evidence>
<dbReference type="FunCoup" id="A0A1B6QFI2">
    <property type="interactions" value="143"/>
</dbReference>
<dbReference type="Pfam" id="PF20067">
    <property type="entry name" value="SSL_N"/>
    <property type="match status" value="1"/>
</dbReference>
<protein>
    <recommendedName>
        <fullName evidence="6">Strictosidine synthase conserved region domain-containing protein</fullName>
    </recommendedName>
</protein>
<dbReference type="InParanoid" id="A0A1B6QFI2"/>
<dbReference type="STRING" id="4558.A0A1B6QFI2"/>
<dbReference type="OrthoDB" id="5307922at2759"/>
<evidence type="ECO:0000256" key="5">
    <source>
        <dbReference type="SAM" id="SignalP"/>
    </source>
</evidence>
<evidence type="ECO:0000256" key="1">
    <source>
        <dbReference type="ARBA" id="ARBA00004116"/>
    </source>
</evidence>
<dbReference type="Gene3D" id="2.120.10.30">
    <property type="entry name" value="TolB, C-terminal domain"/>
    <property type="match status" value="1"/>
</dbReference>
<dbReference type="FunFam" id="2.120.10.30:FF:000066">
    <property type="entry name" value="ABC transporter permease protein"/>
    <property type="match status" value="1"/>
</dbReference>
<evidence type="ECO:0000313" key="8">
    <source>
        <dbReference type="Proteomes" id="UP000000768"/>
    </source>
</evidence>
<feature type="chain" id="PRO_5008589639" description="Strictosidine synthase conserved region domain-containing protein" evidence="5">
    <location>
        <begin position="19"/>
        <end position="360"/>
    </location>
</feature>
<sequence length="360" mass="38757">MAPALLAAVVLAAAASLAAHVALNCPVKPLPSPPPPPTPPPNNLLQRLERLGEGALDAPEDVYVDAAAGGALYTATRDGWLQRMHPNNGSWERWRFVGGTGLLGITPSADGTMLVCDADKGLLRVGEEGVTHLASEVDGSTIRFADAAIEGSDGTVYFSDASTRFGFDRWYHDFIESSATGRLLRYDPRSGKTSVVLDGLGFANGVALPRDEAFVVVCESSRFRCMKVWLKGEKAGKAETFVDLPGCPDNIRLGSDGHFWIALIQLRSPWLDFITRWTFTKRVVASFTGLIEWSKGTAKGAMVAQVTEDGNIVRILDDSEGKVINFVTSVTEFNGDIFLGSLATNFVGKLSLAQVIQQEQ</sequence>
<evidence type="ECO:0000313" key="7">
    <source>
        <dbReference type="EMBL" id="KXG36676.1"/>
    </source>
</evidence>
<dbReference type="PANTHER" id="PTHR10426">
    <property type="entry name" value="STRICTOSIDINE SYNTHASE-RELATED"/>
    <property type="match status" value="1"/>
</dbReference>
<accession>A0A1B6QFI2</accession>
<keyword evidence="3" id="KW-0926">Vacuole</keyword>
<comment type="similarity">
    <text evidence="2">Belongs to the strictosidine synthase family.</text>
</comment>
<dbReference type="SUPFAM" id="SSF63829">
    <property type="entry name" value="Calcium-dependent phosphotriesterase"/>
    <property type="match status" value="1"/>
</dbReference>
<dbReference type="GO" id="GO:0005773">
    <property type="term" value="C:vacuole"/>
    <property type="evidence" value="ECO:0007669"/>
    <property type="project" value="UniProtKB-SubCell"/>
</dbReference>
<dbReference type="InterPro" id="IPR018119">
    <property type="entry name" value="Strictosidine_synth_cons-reg"/>
</dbReference>
<keyword evidence="4" id="KW-0325">Glycoprotein</keyword>
<keyword evidence="8" id="KW-1185">Reference proteome</keyword>
<feature type="signal peptide" evidence="5">
    <location>
        <begin position="1"/>
        <end position="18"/>
    </location>
</feature>
<evidence type="ECO:0000256" key="3">
    <source>
        <dbReference type="ARBA" id="ARBA00022554"/>
    </source>
</evidence>
<evidence type="ECO:0000256" key="2">
    <source>
        <dbReference type="ARBA" id="ARBA00009191"/>
    </source>
</evidence>
<comment type="subcellular location">
    <subcellularLocation>
        <location evidence="1">Vacuole</location>
    </subcellularLocation>
</comment>
<dbReference type="GO" id="GO:0016787">
    <property type="term" value="F:hydrolase activity"/>
    <property type="evidence" value="ECO:0000318"/>
    <property type="project" value="GO_Central"/>
</dbReference>
<dbReference type="PANTHER" id="PTHR10426:SF68">
    <property type="entry name" value="OS07G0614000 PROTEIN"/>
    <property type="match status" value="1"/>
</dbReference>
<dbReference type="Gramene" id="KXG36676">
    <property type="protein sequence ID" value="KXG36676"/>
    <property type="gene ID" value="SORBI_3002G373100"/>
</dbReference>
<dbReference type="Pfam" id="PF03088">
    <property type="entry name" value="Str_synth"/>
    <property type="match status" value="1"/>
</dbReference>
<dbReference type="EMBL" id="CM000761">
    <property type="protein sequence ID" value="KXG36676.1"/>
    <property type="molecule type" value="Genomic_DNA"/>
</dbReference>
<proteinExistence type="inferred from homology"/>
<dbReference type="eggNOG" id="KOG1520">
    <property type="taxonomic scope" value="Eukaryota"/>
</dbReference>
<keyword evidence="5" id="KW-0732">Signal</keyword>
<dbReference type="AlphaFoldDB" id="A0A1B6QFI2"/>